<feature type="transmembrane region" description="Helical" evidence="8">
    <location>
        <begin position="95"/>
        <end position="119"/>
    </location>
</feature>
<feature type="compositionally biased region" description="Polar residues" evidence="7">
    <location>
        <begin position="1"/>
        <end position="19"/>
    </location>
</feature>
<keyword evidence="6 8" id="KW-0472">Membrane</keyword>
<feature type="transmembrane region" description="Helical" evidence="8">
    <location>
        <begin position="318"/>
        <end position="339"/>
    </location>
</feature>
<dbReference type="AlphaFoldDB" id="A0A832M4E0"/>
<reference evidence="9" key="1">
    <citation type="journal article" date="2020" name="mSystems">
        <title>Genome- and Community-Level Interaction Insights into Carbon Utilization and Element Cycling Functions of Hydrothermarchaeota in Hydrothermal Sediment.</title>
        <authorList>
            <person name="Zhou Z."/>
            <person name="Liu Y."/>
            <person name="Xu W."/>
            <person name="Pan J."/>
            <person name="Luo Z.H."/>
            <person name="Li M."/>
        </authorList>
    </citation>
    <scope>NUCLEOTIDE SEQUENCE [LARGE SCALE GENOMIC DNA]</scope>
    <source>
        <strain evidence="9">SpSt-402</strain>
    </source>
</reference>
<keyword evidence="3" id="KW-1003">Cell membrane</keyword>
<comment type="subcellular location">
    <subcellularLocation>
        <location evidence="1">Cell membrane</location>
        <topology evidence="1">Multi-pass membrane protein</topology>
    </subcellularLocation>
</comment>
<dbReference type="GO" id="GO:0005886">
    <property type="term" value="C:plasma membrane"/>
    <property type="evidence" value="ECO:0007669"/>
    <property type="project" value="UniProtKB-SubCell"/>
</dbReference>
<dbReference type="Pfam" id="PF13440">
    <property type="entry name" value="Polysacc_synt_3"/>
    <property type="match status" value="1"/>
</dbReference>
<feature type="transmembrane region" description="Helical" evidence="8">
    <location>
        <begin position="125"/>
        <end position="144"/>
    </location>
</feature>
<accession>A0A832M4E0</accession>
<feature type="transmembrane region" description="Helical" evidence="8">
    <location>
        <begin position="385"/>
        <end position="404"/>
    </location>
</feature>
<feature type="region of interest" description="Disordered" evidence="7">
    <location>
        <begin position="1"/>
        <end position="21"/>
    </location>
</feature>
<dbReference type="PANTHER" id="PTHR30250">
    <property type="entry name" value="PST FAMILY PREDICTED COLANIC ACID TRANSPORTER"/>
    <property type="match status" value="1"/>
</dbReference>
<comment type="caution">
    <text evidence="9">The sequence shown here is derived from an EMBL/GenBank/DDBJ whole genome shotgun (WGS) entry which is preliminary data.</text>
</comment>
<feature type="transmembrane region" description="Helical" evidence="8">
    <location>
        <begin position="238"/>
        <end position="260"/>
    </location>
</feature>
<dbReference type="PANTHER" id="PTHR30250:SF10">
    <property type="entry name" value="LIPOPOLYSACCHARIDE BIOSYNTHESIS PROTEIN WZXC"/>
    <property type="match status" value="1"/>
</dbReference>
<evidence type="ECO:0000256" key="6">
    <source>
        <dbReference type="ARBA" id="ARBA00023136"/>
    </source>
</evidence>
<evidence type="ECO:0000256" key="7">
    <source>
        <dbReference type="SAM" id="MobiDB-lite"/>
    </source>
</evidence>
<feature type="transmembrane region" description="Helical" evidence="8">
    <location>
        <begin position="351"/>
        <end position="373"/>
    </location>
</feature>
<feature type="transmembrane region" description="Helical" evidence="8">
    <location>
        <begin position="53"/>
        <end position="75"/>
    </location>
</feature>
<feature type="transmembrane region" description="Helical" evidence="8">
    <location>
        <begin position="410"/>
        <end position="429"/>
    </location>
</feature>
<dbReference type="InterPro" id="IPR050833">
    <property type="entry name" value="Poly_Biosynth_Transport"/>
</dbReference>
<evidence type="ECO:0000256" key="4">
    <source>
        <dbReference type="ARBA" id="ARBA00022692"/>
    </source>
</evidence>
<dbReference type="EMBL" id="DSRD01000570">
    <property type="protein sequence ID" value="HGW94423.1"/>
    <property type="molecule type" value="Genomic_DNA"/>
</dbReference>
<evidence type="ECO:0000256" key="3">
    <source>
        <dbReference type="ARBA" id="ARBA00022475"/>
    </source>
</evidence>
<sequence length="459" mass="50423">MTESSMNKPTDESGNSQPPSLKKRVIRGSVWTLGGHIISQVIRLGSNLIVSRLLFPEAFGLMALVYTFLSGLEMLSDLGIGPSVIQSKRGDDPKFLNTAWVLSIGRGFVLWIASCIIAYPVSRFYNEPILLYMLPVAGLGTLALSFQSTKLTTTNRALELSRLTIIDLVGQVAGVSAMVVAAWFAYVTKAPQDIAVWALLVGTLIGAVVRVLMSHFFLKGVNNRFEWDHSAFQEVQRFGRWIFVSTLLTFFALQGNNLIIPRLLGVGFLGIFSFATNLANTASSILGIVGSRVLYPSYAELARDRPERLYPVLKRTRLVLNGMNWGICLIFIFFGKALIQLMYDARYADAGWMLQILALGSLVTMIGSTYTNVLLAQGQTFMMSALMGAQVFVQFACMFIGYYLGGEQGVVIGIAAMGWALYPFQAICFAKLKIWQPEVDLPAIALASGMAVLVLFRLV</sequence>
<evidence type="ECO:0000256" key="2">
    <source>
        <dbReference type="ARBA" id="ARBA00007430"/>
    </source>
</evidence>
<evidence type="ECO:0000256" key="1">
    <source>
        <dbReference type="ARBA" id="ARBA00004651"/>
    </source>
</evidence>
<gene>
    <name evidence="9" type="ORF">ENR47_09105</name>
</gene>
<keyword evidence="4 8" id="KW-0812">Transmembrane</keyword>
<evidence type="ECO:0000256" key="5">
    <source>
        <dbReference type="ARBA" id="ARBA00022989"/>
    </source>
</evidence>
<proteinExistence type="inferred from homology"/>
<feature type="transmembrane region" description="Helical" evidence="8">
    <location>
        <begin position="266"/>
        <end position="295"/>
    </location>
</feature>
<evidence type="ECO:0000256" key="8">
    <source>
        <dbReference type="SAM" id="Phobius"/>
    </source>
</evidence>
<evidence type="ECO:0000313" key="9">
    <source>
        <dbReference type="EMBL" id="HGW94423.1"/>
    </source>
</evidence>
<feature type="transmembrane region" description="Helical" evidence="8">
    <location>
        <begin position="441"/>
        <end position="458"/>
    </location>
</feature>
<protein>
    <submittedName>
        <fullName evidence="9">Teichoic acid transporter</fullName>
    </submittedName>
</protein>
<name>A0A832M4E0_9CYAN</name>
<keyword evidence="5 8" id="KW-1133">Transmembrane helix</keyword>
<feature type="transmembrane region" description="Helical" evidence="8">
    <location>
        <begin position="165"/>
        <end position="188"/>
    </location>
</feature>
<comment type="similarity">
    <text evidence="2">Belongs to the polysaccharide synthase family.</text>
</comment>
<organism evidence="9">
    <name type="scientific">Oscillatoriales cyanobacterium SpSt-402</name>
    <dbReference type="NCBI Taxonomy" id="2282168"/>
    <lineage>
        <taxon>Bacteria</taxon>
        <taxon>Bacillati</taxon>
        <taxon>Cyanobacteriota</taxon>
        <taxon>Cyanophyceae</taxon>
        <taxon>Oscillatoriophycideae</taxon>
        <taxon>Oscillatoriales</taxon>
    </lineage>
</organism>
<feature type="transmembrane region" description="Helical" evidence="8">
    <location>
        <begin position="194"/>
        <end position="218"/>
    </location>
</feature>